<evidence type="ECO:0000256" key="7">
    <source>
        <dbReference type="ARBA" id="ARBA00023136"/>
    </source>
</evidence>
<keyword evidence="5" id="KW-0547">Nucleotide-binding</keyword>
<comment type="similarity">
    <text evidence="2">Belongs to the ABC transporter superfamily.</text>
</comment>
<sequence length="476" mass="51532">MNINITSDLSVSDLSIRTSEGSIVSDVSLALGRGRPLTLLGESGSGKSLVAQAIMGNLPPELHASGRMVFKGADLHEEAPAERRRRWGRSIGLLPQEPWLALDPTMQVLPQVTEIHRYVKGRTAAESAMGAKANLSEVSLLSGEGLYPSQISGGMGQRAAIAMARAADTELLIADEPTKGLDAALRDSVTANLRQEVEAGRLLLTITHDVAVARALGGTIGVMLDGRLVEYGPAEQLLNHPEHAYTKALLAAEPSHWQRHITTSSGERIIAGRELEKRYGDKVLFSGLNIEVGAGEIVSIFGPSGCGKTTVGNILLGLTTPDAGMVERKPGLSPLRFQKLYQDPPAAFAPHQPIREGLKDLAHLHRKDWAQVEELRRRLRLPEALLDRLPGQFSGGELQRFALLRALLLEPAFLFADEATSRLDPVSQKEVIMFLRQIVDETGVAVLLVTHDRDVAEKVSTRGISLKDVVRDDAGY</sequence>
<name>A0A1L5NM32_9HYPH</name>
<dbReference type="InterPro" id="IPR003593">
    <property type="entry name" value="AAA+_ATPase"/>
</dbReference>
<dbReference type="STRING" id="56730.IE4872_CH03353"/>
<dbReference type="PANTHER" id="PTHR43297">
    <property type="entry name" value="OLIGOPEPTIDE TRANSPORT ATP-BINDING PROTEIN APPD"/>
    <property type="match status" value="1"/>
</dbReference>
<evidence type="ECO:0000259" key="8">
    <source>
        <dbReference type="PROSITE" id="PS50893"/>
    </source>
</evidence>
<dbReference type="InterPro" id="IPR027417">
    <property type="entry name" value="P-loop_NTPase"/>
</dbReference>
<dbReference type="RefSeq" id="WP_156886468.1">
    <property type="nucleotide sequence ID" value="NZ_CP017101.1"/>
</dbReference>
<dbReference type="GO" id="GO:0005524">
    <property type="term" value="F:ATP binding"/>
    <property type="evidence" value="ECO:0007669"/>
    <property type="project" value="UniProtKB-KW"/>
</dbReference>
<evidence type="ECO:0000256" key="2">
    <source>
        <dbReference type="ARBA" id="ARBA00005417"/>
    </source>
</evidence>
<dbReference type="GO" id="GO:0016887">
    <property type="term" value="F:ATP hydrolysis activity"/>
    <property type="evidence" value="ECO:0007669"/>
    <property type="project" value="InterPro"/>
</dbReference>
<keyword evidence="3" id="KW-0813">Transport</keyword>
<evidence type="ECO:0000313" key="10">
    <source>
        <dbReference type="Proteomes" id="UP000184749"/>
    </source>
</evidence>
<dbReference type="InterPro" id="IPR050388">
    <property type="entry name" value="ABC_Ni/Peptide_Import"/>
</dbReference>
<dbReference type="Proteomes" id="UP000184749">
    <property type="component" value="Chromosome"/>
</dbReference>
<feature type="domain" description="ABC transporter" evidence="8">
    <location>
        <begin position="270"/>
        <end position="476"/>
    </location>
</feature>
<keyword evidence="4" id="KW-1003">Cell membrane</keyword>
<gene>
    <name evidence="9" type="ORF">IE4872_CH03353</name>
</gene>
<accession>A0A1L5NM32</accession>
<dbReference type="InterPro" id="IPR003439">
    <property type="entry name" value="ABC_transporter-like_ATP-bd"/>
</dbReference>
<evidence type="ECO:0000256" key="3">
    <source>
        <dbReference type="ARBA" id="ARBA00022448"/>
    </source>
</evidence>
<dbReference type="PROSITE" id="PS00211">
    <property type="entry name" value="ABC_TRANSPORTER_1"/>
    <property type="match status" value="1"/>
</dbReference>
<dbReference type="SUPFAM" id="SSF52540">
    <property type="entry name" value="P-loop containing nucleoside triphosphate hydrolases"/>
    <property type="match status" value="2"/>
</dbReference>
<proteinExistence type="inferred from homology"/>
<comment type="subcellular location">
    <subcellularLocation>
        <location evidence="1">Cell inner membrane</location>
        <topology evidence="1">Peripheral membrane protein</topology>
    </subcellularLocation>
</comment>
<evidence type="ECO:0000256" key="5">
    <source>
        <dbReference type="ARBA" id="ARBA00022741"/>
    </source>
</evidence>
<dbReference type="EMBL" id="CP017101">
    <property type="protein sequence ID" value="APO68953.1"/>
    <property type="molecule type" value="Genomic_DNA"/>
</dbReference>
<dbReference type="PANTHER" id="PTHR43297:SF7">
    <property type="entry name" value="D,D-DIPEPTIDE TRANSPORT ATP-BINDING PROTEIN DDPD-RELATED"/>
    <property type="match status" value="1"/>
</dbReference>
<dbReference type="GO" id="GO:0005886">
    <property type="term" value="C:plasma membrane"/>
    <property type="evidence" value="ECO:0007669"/>
    <property type="project" value="UniProtKB-SubCell"/>
</dbReference>
<evidence type="ECO:0000256" key="1">
    <source>
        <dbReference type="ARBA" id="ARBA00004417"/>
    </source>
</evidence>
<evidence type="ECO:0000256" key="4">
    <source>
        <dbReference type="ARBA" id="ARBA00022475"/>
    </source>
</evidence>
<dbReference type="InterPro" id="IPR017871">
    <property type="entry name" value="ABC_transporter-like_CS"/>
</dbReference>
<protein>
    <submittedName>
        <fullName evidence="9">Dipeptide/oligopeptide ABC transporter ATP-binding protein</fullName>
    </submittedName>
</protein>
<dbReference type="OrthoDB" id="9802264at2"/>
<keyword evidence="7" id="KW-0472">Membrane</keyword>
<dbReference type="SMART" id="SM00382">
    <property type="entry name" value="AAA"/>
    <property type="match status" value="2"/>
</dbReference>
<dbReference type="AlphaFoldDB" id="A0A1L5NM32"/>
<feature type="domain" description="ABC transporter" evidence="8">
    <location>
        <begin position="9"/>
        <end position="250"/>
    </location>
</feature>
<evidence type="ECO:0000256" key="6">
    <source>
        <dbReference type="ARBA" id="ARBA00022840"/>
    </source>
</evidence>
<keyword evidence="6 9" id="KW-0067">ATP-binding</keyword>
<reference evidence="9 10" key="1">
    <citation type="submission" date="2016-09" db="EMBL/GenBank/DDBJ databases">
        <title>The complete genome sequences of Rhizobium gallicum, symbiovars gallicum and phaseoli, symbionts associated to common bean (Phaseolus vulgaris).</title>
        <authorList>
            <person name="Bustos P."/>
            <person name="Santamaria R.I."/>
            <person name="Perez-Carrascal O.M."/>
            <person name="Juarez S."/>
            <person name="Lozano L."/>
            <person name="Martinez-Flores I."/>
            <person name="Martinez-Romero E."/>
            <person name="Cevallos M."/>
            <person name="Romero D."/>
            <person name="Davila G."/>
            <person name="Gonzalez V."/>
        </authorList>
    </citation>
    <scope>NUCLEOTIDE SEQUENCE [LARGE SCALE GENOMIC DNA]</scope>
    <source>
        <strain evidence="9 10">IE4872</strain>
    </source>
</reference>
<dbReference type="Pfam" id="PF00005">
    <property type="entry name" value="ABC_tran"/>
    <property type="match status" value="2"/>
</dbReference>
<dbReference type="Gene3D" id="3.40.50.300">
    <property type="entry name" value="P-loop containing nucleotide triphosphate hydrolases"/>
    <property type="match status" value="2"/>
</dbReference>
<evidence type="ECO:0000313" key="9">
    <source>
        <dbReference type="EMBL" id="APO68953.1"/>
    </source>
</evidence>
<dbReference type="PROSITE" id="PS50893">
    <property type="entry name" value="ABC_TRANSPORTER_2"/>
    <property type="match status" value="2"/>
</dbReference>
<organism evidence="9 10">
    <name type="scientific">Rhizobium gallicum</name>
    <dbReference type="NCBI Taxonomy" id="56730"/>
    <lineage>
        <taxon>Bacteria</taxon>
        <taxon>Pseudomonadati</taxon>
        <taxon>Pseudomonadota</taxon>
        <taxon>Alphaproteobacteria</taxon>
        <taxon>Hyphomicrobiales</taxon>
        <taxon>Rhizobiaceae</taxon>
        <taxon>Rhizobium/Agrobacterium group</taxon>
        <taxon>Rhizobium</taxon>
    </lineage>
</organism>